<organism evidence="3 4">
    <name type="scientific">Mucilaginibacter ginsenosidivorax</name>
    <dbReference type="NCBI Taxonomy" id="862126"/>
    <lineage>
        <taxon>Bacteria</taxon>
        <taxon>Pseudomonadati</taxon>
        <taxon>Bacteroidota</taxon>
        <taxon>Sphingobacteriia</taxon>
        <taxon>Sphingobacteriales</taxon>
        <taxon>Sphingobacteriaceae</taxon>
        <taxon>Mucilaginibacter</taxon>
    </lineage>
</organism>
<dbReference type="RefSeq" id="WP_147053617.1">
    <property type="nucleotide sequence ID" value="NZ_CP042437.1"/>
</dbReference>
<dbReference type="KEGG" id="mgk:FSB76_10965"/>
<evidence type="ECO:0000313" key="3">
    <source>
        <dbReference type="EMBL" id="QEC76443.1"/>
    </source>
</evidence>
<dbReference type="Pfam" id="PF08327">
    <property type="entry name" value="AHSA1"/>
    <property type="match status" value="1"/>
</dbReference>
<reference evidence="3 4" key="1">
    <citation type="journal article" date="2013" name="J. Microbiol.">
        <title>Mucilaginibacter ginsenosidivorax sp. nov., with ginsenoside converting activity isolated from sediment.</title>
        <authorList>
            <person name="Kim J.K."/>
            <person name="Choi T.E."/>
            <person name="Liu Q.M."/>
            <person name="Park H.Y."/>
            <person name="Yi T.H."/>
            <person name="Yoon M.H."/>
            <person name="Kim S.C."/>
            <person name="Im W.T."/>
        </authorList>
    </citation>
    <scope>NUCLEOTIDE SEQUENCE [LARGE SCALE GENOMIC DNA]</scope>
    <source>
        <strain evidence="3 4">KHI28</strain>
    </source>
</reference>
<protein>
    <submittedName>
        <fullName evidence="3">ATPase</fullName>
    </submittedName>
</protein>
<gene>
    <name evidence="3" type="ORF">FSB76_10965</name>
</gene>
<keyword evidence="4" id="KW-1185">Reference proteome</keyword>
<sequence length="163" mass="19067">MELKTKINAEDGKQYLVITREFDLPLELLFKAHIEPEIVEQWMGTKVLKLEGKKHGSWQFETSDAKGNVVFRANGVIHEFVPNQKITRTFEMENTPFPVQLEFLEFEQLTDATSKINMRIVYKSVEDRDQMLKLPFAQGLNMAHNRLENTLRKLNNIHHDKAQ</sequence>
<dbReference type="InterPro" id="IPR023393">
    <property type="entry name" value="START-like_dom_sf"/>
</dbReference>
<feature type="domain" description="Activator of Hsp90 ATPase homologue 1/2-like C-terminal" evidence="2">
    <location>
        <begin position="23"/>
        <end position="151"/>
    </location>
</feature>
<evidence type="ECO:0000313" key="4">
    <source>
        <dbReference type="Proteomes" id="UP000321362"/>
    </source>
</evidence>
<evidence type="ECO:0000256" key="1">
    <source>
        <dbReference type="ARBA" id="ARBA00006817"/>
    </source>
</evidence>
<dbReference type="Gene3D" id="3.30.530.20">
    <property type="match status" value="1"/>
</dbReference>
<dbReference type="InterPro" id="IPR013538">
    <property type="entry name" value="ASHA1/2-like_C"/>
</dbReference>
<evidence type="ECO:0000259" key="2">
    <source>
        <dbReference type="Pfam" id="PF08327"/>
    </source>
</evidence>
<dbReference type="EMBL" id="CP042437">
    <property type="protein sequence ID" value="QEC76443.1"/>
    <property type="molecule type" value="Genomic_DNA"/>
</dbReference>
<name>A0A5B8VYM6_9SPHI</name>
<dbReference type="SUPFAM" id="SSF55961">
    <property type="entry name" value="Bet v1-like"/>
    <property type="match status" value="1"/>
</dbReference>
<dbReference type="AlphaFoldDB" id="A0A5B8VYM6"/>
<accession>A0A5B8VYM6</accession>
<dbReference type="Proteomes" id="UP000321362">
    <property type="component" value="Chromosome"/>
</dbReference>
<proteinExistence type="inferred from homology"/>
<dbReference type="OrthoDB" id="118413at2"/>
<comment type="similarity">
    <text evidence="1">Belongs to the AHA1 family.</text>
</comment>